<dbReference type="EMBL" id="CM055111">
    <property type="protein sequence ID" value="KAJ7519598.1"/>
    <property type="molecule type" value="Genomic_DNA"/>
</dbReference>
<evidence type="ECO:0000313" key="2">
    <source>
        <dbReference type="Proteomes" id="UP001162992"/>
    </source>
</evidence>
<comment type="caution">
    <text evidence="1">The sequence shown here is derived from an EMBL/GenBank/DDBJ whole genome shotgun (WGS) entry which is preliminary data.</text>
</comment>
<proteinExistence type="predicted"/>
<protein>
    <submittedName>
        <fullName evidence="1">Uncharacterized protein</fullName>
    </submittedName>
</protein>
<name>A0ACC2APT2_DIPCM</name>
<sequence>MAQEGSARRDEDGDNESILTRFRDTCIVARELRDLYAHASDANKISDLLLQLQHNMDSLLQDRARVQALILELREEVHLAEQRLEKEEAGATLNEEISMLKTNLTKLRDQSEELEEVARDIEEQLNARKEQQVQYHTQMETLKKSQALLQRAHNELALYAQVTKVIPDLDEPHSISGSIVDQKGRSITSFELDPKRMSAYEVCQTLWDMSS</sequence>
<keyword evidence="2" id="KW-1185">Reference proteome</keyword>
<evidence type="ECO:0000313" key="1">
    <source>
        <dbReference type="EMBL" id="KAJ7519598.1"/>
    </source>
</evidence>
<organism evidence="1 2">
    <name type="scientific">Diphasiastrum complanatum</name>
    <name type="common">Issler's clubmoss</name>
    <name type="synonym">Lycopodium complanatum</name>
    <dbReference type="NCBI Taxonomy" id="34168"/>
    <lineage>
        <taxon>Eukaryota</taxon>
        <taxon>Viridiplantae</taxon>
        <taxon>Streptophyta</taxon>
        <taxon>Embryophyta</taxon>
        <taxon>Tracheophyta</taxon>
        <taxon>Lycopodiopsida</taxon>
        <taxon>Lycopodiales</taxon>
        <taxon>Lycopodiaceae</taxon>
        <taxon>Lycopodioideae</taxon>
        <taxon>Diphasiastrum</taxon>
    </lineage>
</organism>
<reference evidence="2" key="1">
    <citation type="journal article" date="2024" name="Proc. Natl. Acad. Sci. U.S.A.">
        <title>Extraordinary preservation of gene collinearity over three hundred million years revealed in homosporous lycophytes.</title>
        <authorList>
            <person name="Li C."/>
            <person name="Wickell D."/>
            <person name="Kuo L.Y."/>
            <person name="Chen X."/>
            <person name="Nie B."/>
            <person name="Liao X."/>
            <person name="Peng D."/>
            <person name="Ji J."/>
            <person name="Jenkins J."/>
            <person name="Williams M."/>
            <person name="Shu S."/>
            <person name="Plott C."/>
            <person name="Barry K."/>
            <person name="Rajasekar S."/>
            <person name="Grimwood J."/>
            <person name="Han X."/>
            <person name="Sun S."/>
            <person name="Hou Z."/>
            <person name="He W."/>
            <person name="Dai G."/>
            <person name="Sun C."/>
            <person name="Schmutz J."/>
            <person name="Leebens-Mack J.H."/>
            <person name="Li F.W."/>
            <person name="Wang L."/>
        </authorList>
    </citation>
    <scope>NUCLEOTIDE SEQUENCE [LARGE SCALE GENOMIC DNA]</scope>
    <source>
        <strain evidence="2">cv. PW_Plant_1</strain>
    </source>
</reference>
<accession>A0ACC2APT2</accession>
<dbReference type="Proteomes" id="UP001162992">
    <property type="component" value="Chromosome 20"/>
</dbReference>
<gene>
    <name evidence="1" type="ORF">O6H91_20G045500</name>
</gene>